<dbReference type="OrthoDB" id="7667358at2"/>
<evidence type="ECO:0000313" key="2">
    <source>
        <dbReference type="EMBL" id="MDE4164976.1"/>
    </source>
</evidence>
<evidence type="ECO:0000313" key="4">
    <source>
        <dbReference type="Proteomes" id="UP001218364"/>
    </source>
</evidence>
<dbReference type="Proteomes" id="UP000092565">
    <property type="component" value="Chromosome"/>
</dbReference>
<dbReference type="EMBL" id="JARCJK010000001">
    <property type="protein sequence ID" value="MDE4164976.1"/>
    <property type="molecule type" value="Genomic_DNA"/>
</dbReference>
<keyword evidence="3" id="KW-1185">Reference proteome</keyword>
<protein>
    <submittedName>
        <fullName evidence="1">Uncharacterized protein</fullName>
    </submittedName>
</protein>
<reference evidence="2 4" key="2">
    <citation type="submission" date="2023-02" db="EMBL/GenBank/DDBJ databases">
        <title>Population genomics of bacteria associated with diatom.</title>
        <authorList>
            <person name="Xie J."/>
            <person name="Wang H."/>
        </authorList>
    </citation>
    <scope>NUCLEOTIDE SEQUENCE [LARGE SCALE GENOMIC DNA]</scope>
    <source>
        <strain evidence="2 4">PT47_8</strain>
    </source>
</reference>
<name>A0A1B0ZMN9_9RHOB</name>
<organism evidence="1 3">
    <name type="scientific">Phaeobacter gallaeciensis</name>
    <dbReference type="NCBI Taxonomy" id="60890"/>
    <lineage>
        <taxon>Bacteria</taxon>
        <taxon>Pseudomonadati</taxon>
        <taxon>Pseudomonadota</taxon>
        <taxon>Alphaproteobacteria</taxon>
        <taxon>Rhodobacterales</taxon>
        <taxon>Roseobacteraceae</taxon>
        <taxon>Phaeobacter</taxon>
    </lineage>
</organism>
<evidence type="ECO:0000313" key="1">
    <source>
        <dbReference type="EMBL" id="ANP35405.1"/>
    </source>
</evidence>
<dbReference type="EMBL" id="CP015124">
    <property type="protein sequence ID" value="ANP35405.1"/>
    <property type="molecule type" value="Genomic_DNA"/>
</dbReference>
<dbReference type="Proteomes" id="UP001218364">
    <property type="component" value="Unassembled WGS sequence"/>
</dbReference>
<reference evidence="1 3" key="1">
    <citation type="submission" date="2016-04" db="EMBL/GenBank/DDBJ databases">
        <authorList>
            <person name="Evans L.H."/>
            <person name="Alamgir A."/>
            <person name="Owens N."/>
            <person name="Weber N.D."/>
            <person name="Virtaneva K."/>
            <person name="Barbian K."/>
            <person name="Babar A."/>
            <person name="Rosenke K."/>
        </authorList>
    </citation>
    <scope>NUCLEOTIDE SEQUENCE [LARGE SCALE GENOMIC DNA]</scope>
    <source>
        <strain evidence="1 3">JL2886</strain>
    </source>
</reference>
<dbReference type="RefSeq" id="WP_065270533.1">
    <property type="nucleotide sequence ID" value="NZ_CP015124.1"/>
</dbReference>
<dbReference type="AlphaFoldDB" id="A0A1B0ZMN9"/>
<sequence>MTDAVLLQNAQHLEKQIRTASGPARERLVDEFFSALTRLRASGSAIPGTLRRVKAKLEEEAVEDQFDNMPV</sequence>
<evidence type="ECO:0000313" key="3">
    <source>
        <dbReference type="Proteomes" id="UP000092565"/>
    </source>
</evidence>
<accession>A0A1B0ZMN9</accession>
<proteinExistence type="predicted"/>
<gene>
    <name evidence="1" type="ORF">JL2886_00474</name>
    <name evidence="2" type="ORF">PXK24_04685</name>
</gene>